<evidence type="ECO:0000313" key="4">
    <source>
        <dbReference type="EMBL" id="KAG8035634.1"/>
    </source>
</evidence>
<comment type="caution">
    <text evidence="4">The sequence shown here is derived from an EMBL/GenBank/DDBJ whole genome shotgun (WGS) entry which is preliminary data.</text>
</comment>
<sequence length="1342" mass="146580">MKSLLMTPGENYSYLKPILGIPSIVVHKGNRSQSRPVSPTGPSSAGMPALPTGKNVLVSGGTAYSTLGDQEMIDSDVNVTIENLSSGNTVTCPTSLPVPSCQPSPPDKIDSESNNYRNRANTKVKLLVRSHAMRESTSPPREPHNGAASPRSPQQSDPVDKKLGNGSNGGLSHNNSNSKLNNDSIYNNSNNLSAAQSPKQTRNTATSPTCRTPSRNGQSSPLQTPKSASTSPTNNRDNNNKNDNGQRSKATSPLVVTSSSKCNNCVKNNHNNDKPGLLQTPPSPSKSTGVQYSPKNHGHTNNYSNNNCQQQSRNDNRRSLSVCNNQCSNQCSSNTLTVGSRTRHKLRHQNSSSQGSGSLDSVSPSLSRDNSTELYTDSTGIDLEQFIAVTINRNQKDRSVLLKIERELIEFAKDHHKVCHKFPNMSSYNRMLVHRVAAYFGMEHNVDQSGLSVIVTRTKNMRIPDTRFKEHIRDDLILTEEPRRSILKRDSSSFEDGYNFKSPDRLSGDYCRRSKSFEEREEEYEKVRRRIFKDSSGESSEVVSWPYWSSSESSDASARYRLLHPGDHSGRHARLSKGESCDGREAFRGVSRPSVSKSFSFGGYTRGMLSRGDSVTSTRSAGARLTKQDSGASMCSRLSPSSSGYKSQSQRSDITISPSPSPSPIPANPCSHVQSSQNNNNASIDTQSNETVIWAVTNISSVPLGSVIMNPRTNQPYTNSDGTLYRFDPDNPPKIFSDIEEIRESLSSETPDKFPELPESPRHNVPVNKYSSKKHKNSIKSLPPSSISNNNGAVNNRVTSTATSPTLPYSASPPPAVPESIQVQDFTQPIKSPVESQPPCTHGSLNPQYQNYPANNTELNYNPPVFTNAQPQNIIQRPPDLAINQQQQQQPPPPPPPPPPDMVFGQNNVYGNYPMMMQTTVHPQSEVTDLSGYFMGMNVYEQSRAGSEASQTTPTFPAPPPPPPPPLPPPNGHNAPNNQAMPPYWQPPAQGQHPQQHSHPPNQIAPQQMYFVPPSGSTLAVSQPSNDRSTIQHQRFPSNYTYNPQTMTPPNTGPNYPVNGYPISYNSMPAVTPSPSDYSYQNPLSMMPAYYSGQPGMQPPMMWRVPTPPTTPTSNQMPGIPVMYVNSGTYPPPTMVTAGSYGHQLSGTAPAPPGAVYMTPSLLPNLPNLVFRQNVPMMTSGIRASTPSGSQRTSRSPTPGHEYPTNSPNGPTVNGVAGIDNRNAQAQSRYPLPMYQGLHIVPGDIRLMHPGMANNPRLQYAPGPSPPVIQGCPRPFRPPSYSSNSGCPTPNSFDGRNQKIRKQRSKVTTLLSNVRSNVYQVSSMPPNPPKDTQGTVKVTINH</sequence>
<proteinExistence type="predicted"/>
<feature type="compositionally biased region" description="Low complexity" evidence="1">
    <location>
        <begin position="299"/>
        <end position="313"/>
    </location>
</feature>
<name>A0A8J5RAJ6_9HYME</name>
<evidence type="ECO:0000313" key="5">
    <source>
        <dbReference type="Proteomes" id="UP000729913"/>
    </source>
</evidence>
<dbReference type="PROSITE" id="PS51061">
    <property type="entry name" value="R3H"/>
    <property type="match status" value="1"/>
</dbReference>
<dbReference type="SMART" id="SM00393">
    <property type="entry name" value="R3H"/>
    <property type="match status" value="1"/>
</dbReference>
<feature type="compositionally biased region" description="Low complexity" evidence="1">
    <location>
        <begin position="170"/>
        <end position="193"/>
    </location>
</feature>
<feature type="region of interest" description="Disordered" evidence="1">
    <location>
        <begin position="1322"/>
        <end position="1342"/>
    </location>
</feature>
<feature type="region of interest" description="Disordered" evidence="1">
    <location>
        <begin position="1180"/>
        <end position="1217"/>
    </location>
</feature>
<feature type="compositionally biased region" description="Polar residues" evidence="1">
    <location>
        <begin position="194"/>
        <end position="233"/>
    </location>
</feature>
<feature type="compositionally biased region" description="Low complexity" evidence="1">
    <location>
        <begin position="639"/>
        <end position="658"/>
    </location>
</feature>
<dbReference type="InterPro" id="IPR051937">
    <property type="entry name" value="R3H_domain_containing"/>
</dbReference>
<feature type="compositionally biased region" description="Polar residues" evidence="1">
    <location>
        <begin position="1182"/>
        <end position="1197"/>
    </location>
</feature>
<evidence type="ECO:0000259" key="3">
    <source>
        <dbReference type="PROSITE" id="PS51673"/>
    </source>
</evidence>
<accession>A0A8J5RAJ6</accession>
<feature type="compositionally biased region" description="Polar residues" evidence="1">
    <location>
        <begin position="285"/>
        <end position="294"/>
    </location>
</feature>
<dbReference type="Pfam" id="PF12752">
    <property type="entry name" value="SUZ"/>
    <property type="match status" value="1"/>
</dbReference>
<feature type="region of interest" description="Disordered" evidence="1">
    <location>
        <begin position="30"/>
        <end position="53"/>
    </location>
</feature>
<dbReference type="InterPro" id="IPR024771">
    <property type="entry name" value="SUZ"/>
</dbReference>
<organism evidence="4 5">
    <name type="scientific">Cotesia typhae</name>
    <dbReference type="NCBI Taxonomy" id="2053667"/>
    <lineage>
        <taxon>Eukaryota</taxon>
        <taxon>Metazoa</taxon>
        <taxon>Ecdysozoa</taxon>
        <taxon>Arthropoda</taxon>
        <taxon>Hexapoda</taxon>
        <taxon>Insecta</taxon>
        <taxon>Pterygota</taxon>
        <taxon>Neoptera</taxon>
        <taxon>Endopterygota</taxon>
        <taxon>Hymenoptera</taxon>
        <taxon>Apocrita</taxon>
        <taxon>Ichneumonoidea</taxon>
        <taxon>Braconidae</taxon>
        <taxon>Microgastrinae</taxon>
        <taxon>Cotesia</taxon>
    </lineage>
</organism>
<feature type="compositionally biased region" description="Low complexity" evidence="1">
    <location>
        <begin position="987"/>
        <end position="1002"/>
    </location>
</feature>
<dbReference type="OrthoDB" id="278430at2759"/>
<feature type="region of interest" description="Disordered" evidence="1">
    <location>
        <begin position="87"/>
        <end position="120"/>
    </location>
</feature>
<dbReference type="PROSITE" id="PS51673">
    <property type="entry name" value="SUZ"/>
    <property type="match status" value="1"/>
</dbReference>
<keyword evidence="5" id="KW-1185">Reference proteome</keyword>
<dbReference type="EMBL" id="JAAOIC020000054">
    <property type="protein sequence ID" value="KAG8035634.1"/>
    <property type="molecule type" value="Genomic_DNA"/>
</dbReference>
<feature type="domain" description="SUZ" evidence="3">
    <location>
        <begin position="462"/>
        <end position="536"/>
    </location>
</feature>
<feature type="compositionally biased region" description="Polar residues" evidence="1">
    <location>
        <begin position="247"/>
        <end position="257"/>
    </location>
</feature>
<feature type="region of interest" description="Disordered" evidence="1">
    <location>
        <begin position="1280"/>
        <end position="1302"/>
    </location>
</feature>
<feature type="region of interest" description="Disordered" evidence="1">
    <location>
        <begin position="831"/>
        <end position="853"/>
    </location>
</feature>
<evidence type="ECO:0000259" key="2">
    <source>
        <dbReference type="PROSITE" id="PS51061"/>
    </source>
</evidence>
<feature type="compositionally biased region" description="Low complexity" evidence="1">
    <location>
        <begin position="258"/>
        <end position="269"/>
    </location>
</feature>
<dbReference type="CDD" id="cd02642">
    <property type="entry name" value="R3H_encore_like"/>
    <property type="match status" value="1"/>
</dbReference>
<feature type="region of interest" description="Disordered" evidence="1">
    <location>
        <begin position="745"/>
        <end position="819"/>
    </location>
</feature>
<feature type="region of interest" description="Disordered" evidence="1">
    <location>
        <begin position="610"/>
        <end position="684"/>
    </location>
</feature>
<feature type="compositionally biased region" description="Polar residues" evidence="1">
    <location>
        <begin position="1280"/>
        <end position="1295"/>
    </location>
</feature>
<feature type="compositionally biased region" description="Polar residues" evidence="1">
    <location>
        <begin position="628"/>
        <end position="638"/>
    </location>
</feature>
<feature type="region of interest" description="Disordered" evidence="1">
    <location>
        <begin position="944"/>
        <end position="1010"/>
    </location>
</feature>
<dbReference type="Pfam" id="PF01424">
    <property type="entry name" value="R3H"/>
    <property type="match status" value="1"/>
</dbReference>
<feature type="compositionally biased region" description="Polar residues" evidence="1">
    <location>
        <begin position="672"/>
        <end position="684"/>
    </location>
</feature>
<feature type="region of interest" description="Disordered" evidence="1">
    <location>
        <begin position="334"/>
        <end position="373"/>
    </location>
</feature>
<feature type="compositionally biased region" description="Polar residues" evidence="1">
    <location>
        <begin position="779"/>
        <end position="809"/>
    </location>
</feature>
<gene>
    <name evidence="4" type="ORF">G9C98_001062</name>
</gene>
<feature type="compositionally biased region" description="Pro residues" evidence="1">
    <location>
        <begin position="890"/>
        <end position="901"/>
    </location>
</feature>
<feature type="compositionally biased region" description="Low complexity" evidence="1">
    <location>
        <begin position="351"/>
        <end position="367"/>
    </location>
</feature>
<feature type="compositionally biased region" description="Polar residues" evidence="1">
    <location>
        <begin position="31"/>
        <end position="43"/>
    </location>
</feature>
<feature type="region of interest" description="Disordered" evidence="1">
    <location>
        <begin position="884"/>
        <end position="907"/>
    </location>
</feature>
<feature type="domain" description="R3H" evidence="2">
    <location>
        <begin position="398"/>
        <end position="461"/>
    </location>
</feature>
<dbReference type="InterPro" id="IPR001374">
    <property type="entry name" value="R3H_dom"/>
</dbReference>
<dbReference type="PANTHER" id="PTHR15672">
    <property type="entry name" value="CAMP-REGULATED PHOSPHOPROTEIN 21 RELATED R3H DOMAIN CONTAINING PROTEIN"/>
    <property type="match status" value="1"/>
</dbReference>
<protein>
    <recommendedName>
        <fullName evidence="6">R3H domain-containing protein 1</fullName>
    </recommendedName>
</protein>
<feature type="compositionally biased region" description="Pro residues" evidence="1">
    <location>
        <begin position="956"/>
        <end position="971"/>
    </location>
</feature>
<dbReference type="Proteomes" id="UP000729913">
    <property type="component" value="Unassembled WGS sequence"/>
</dbReference>
<evidence type="ECO:0000256" key="1">
    <source>
        <dbReference type="SAM" id="MobiDB-lite"/>
    </source>
</evidence>
<dbReference type="GO" id="GO:0003676">
    <property type="term" value="F:nucleic acid binding"/>
    <property type="evidence" value="ECO:0007669"/>
    <property type="project" value="UniProtKB-UniRule"/>
</dbReference>
<evidence type="ECO:0008006" key="6">
    <source>
        <dbReference type="Google" id="ProtNLM"/>
    </source>
</evidence>
<feature type="compositionally biased region" description="Basic and acidic residues" evidence="1">
    <location>
        <begin position="745"/>
        <end position="762"/>
    </location>
</feature>
<reference evidence="4" key="2">
    <citation type="submission" date="2021-04" db="EMBL/GenBank/DDBJ databases">
        <title>Genome-wide patterns of bracovirus chromosomal integration into multiple host tissues during parasitism.</title>
        <authorList>
            <person name="Chebbi M.A.C."/>
        </authorList>
    </citation>
    <scope>NUCLEOTIDE SEQUENCE</scope>
    <source>
        <tissue evidence="4">Whole body</tissue>
    </source>
</reference>
<reference evidence="4" key="1">
    <citation type="submission" date="2020-03" db="EMBL/GenBank/DDBJ databases">
        <authorList>
            <person name="Chebbi M.A."/>
            <person name="Drezen J.M."/>
        </authorList>
    </citation>
    <scope>NUCLEOTIDE SEQUENCE</scope>
    <source>
        <tissue evidence="4">Whole body</tissue>
    </source>
</reference>
<feature type="region of interest" description="Disordered" evidence="1">
    <location>
        <begin position="132"/>
        <end position="313"/>
    </location>
</feature>
<dbReference type="PANTHER" id="PTHR15672:SF8">
    <property type="entry name" value="PROTEIN ENCORE"/>
    <property type="match status" value="1"/>
</dbReference>